<organism evidence="3 4">
    <name type="scientific">Luteitalea pratensis</name>
    <dbReference type="NCBI Taxonomy" id="1855912"/>
    <lineage>
        <taxon>Bacteria</taxon>
        <taxon>Pseudomonadati</taxon>
        <taxon>Acidobacteriota</taxon>
        <taxon>Vicinamibacteria</taxon>
        <taxon>Vicinamibacterales</taxon>
        <taxon>Vicinamibacteraceae</taxon>
        <taxon>Luteitalea</taxon>
    </lineage>
</organism>
<name>A0A143PK77_LUTPR</name>
<accession>A0A143PK77</accession>
<feature type="chain" id="PRO_5007511504" description="DUF5666 domain-containing protein" evidence="2">
    <location>
        <begin position="23"/>
        <end position="182"/>
    </location>
</feature>
<evidence type="ECO:0000256" key="2">
    <source>
        <dbReference type="SAM" id="SignalP"/>
    </source>
</evidence>
<sequence length="182" mass="19409" precursor="true">MRSLKTSSLAALFALVATGAGAQMTKTLTGEMKTETATVEAIETSTREVTLKKSDGTYTVARVGKEIKRFDTLKVGDKITAKYYDNIVLRLKAPGEPDTDTKTASTTRAAEGQAAGTVGAQRTITATITAIDQSVPSITFKGPNNWTYTSRVEDKAALAKVKVGDRLDITWTAAMILSLDGQ</sequence>
<evidence type="ECO:0000313" key="3">
    <source>
        <dbReference type="EMBL" id="AMY08992.1"/>
    </source>
</evidence>
<reference evidence="4" key="2">
    <citation type="submission" date="2016-04" db="EMBL/GenBank/DDBJ databases">
        <title>First Complete Genome Sequence of a Subdivision 6 Acidobacterium.</title>
        <authorList>
            <person name="Huang S."/>
            <person name="Vieira S."/>
            <person name="Bunk B."/>
            <person name="Riedel T."/>
            <person name="Sproeer C."/>
            <person name="Overmann J."/>
        </authorList>
    </citation>
    <scope>NUCLEOTIDE SEQUENCE [LARGE SCALE GENOMIC DNA]</scope>
    <source>
        <strain evidence="4">DSM 100886 HEG_-6_39</strain>
    </source>
</reference>
<dbReference type="KEGG" id="abac:LuPra_02200"/>
<protein>
    <recommendedName>
        <fullName evidence="5">DUF5666 domain-containing protein</fullName>
    </recommendedName>
</protein>
<feature type="signal peptide" evidence="2">
    <location>
        <begin position="1"/>
        <end position="22"/>
    </location>
</feature>
<dbReference type="STRING" id="1855912.LuPra_02200"/>
<dbReference type="AlphaFoldDB" id="A0A143PK77"/>
<reference evidence="3 4" key="1">
    <citation type="journal article" date="2016" name="Genome Announc.">
        <title>First Complete Genome Sequence of a Subdivision 6 Acidobacterium Strain.</title>
        <authorList>
            <person name="Huang S."/>
            <person name="Vieira S."/>
            <person name="Bunk B."/>
            <person name="Riedel T."/>
            <person name="Sproer C."/>
            <person name="Overmann J."/>
        </authorList>
    </citation>
    <scope>NUCLEOTIDE SEQUENCE [LARGE SCALE GENOMIC DNA]</scope>
    <source>
        <strain evidence="4">DSM 100886 HEG_-6_39</strain>
    </source>
</reference>
<proteinExistence type="predicted"/>
<gene>
    <name evidence="3" type="ORF">LuPra_02200</name>
</gene>
<evidence type="ECO:0000256" key="1">
    <source>
        <dbReference type="SAM" id="MobiDB-lite"/>
    </source>
</evidence>
<dbReference type="Proteomes" id="UP000076079">
    <property type="component" value="Chromosome"/>
</dbReference>
<keyword evidence="4" id="KW-1185">Reference proteome</keyword>
<keyword evidence="2" id="KW-0732">Signal</keyword>
<dbReference type="EMBL" id="CP015136">
    <property type="protein sequence ID" value="AMY08992.1"/>
    <property type="molecule type" value="Genomic_DNA"/>
</dbReference>
<evidence type="ECO:0008006" key="5">
    <source>
        <dbReference type="Google" id="ProtNLM"/>
    </source>
</evidence>
<feature type="region of interest" description="Disordered" evidence="1">
    <location>
        <begin position="95"/>
        <end position="116"/>
    </location>
</feature>
<evidence type="ECO:0000313" key="4">
    <source>
        <dbReference type="Proteomes" id="UP000076079"/>
    </source>
</evidence>